<keyword evidence="4" id="KW-0862">Zinc</keyword>
<evidence type="ECO:0000256" key="2">
    <source>
        <dbReference type="ARBA" id="ARBA00022723"/>
    </source>
</evidence>
<dbReference type="SUPFAM" id="SSF53927">
    <property type="entry name" value="Cytidine deaminase-like"/>
    <property type="match status" value="1"/>
</dbReference>
<keyword evidence="3" id="KW-0378">Hydrolase</keyword>
<accession>A0ABU4HS44</accession>
<feature type="domain" description="CMP/dCMP-type deaminase" evidence="5">
    <location>
        <begin position="9"/>
        <end position="137"/>
    </location>
</feature>
<dbReference type="CDD" id="cd01283">
    <property type="entry name" value="cytidine_deaminase"/>
    <property type="match status" value="1"/>
</dbReference>
<protein>
    <recommendedName>
        <fullName evidence="5">CMP/dCMP-type deaminase domain-containing protein</fullName>
    </recommendedName>
</protein>
<comment type="similarity">
    <text evidence="1">Belongs to the cytidine and deoxycytidylate deaminase family.</text>
</comment>
<sequence length="138" mass="14570">MELPPDLTAAEQELLTRAEELLGARHEPGRHEVAAALRTRAGAVHVGLHVDGSARRSGICAEGMALGAAAAAGDLDVETVVAVHFKPAGVLRVISPCGICRELLADYCPDATVLVYDDGVVGRATVRELLPAKTIRRW</sequence>
<dbReference type="PROSITE" id="PS00903">
    <property type="entry name" value="CYT_DCMP_DEAMINASES_1"/>
    <property type="match status" value="1"/>
</dbReference>
<dbReference type="RefSeq" id="WP_318598490.1">
    <property type="nucleotide sequence ID" value="NZ_JAWSTH010000047.1"/>
</dbReference>
<dbReference type="Pfam" id="PF00383">
    <property type="entry name" value="dCMP_cyt_deam_1"/>
    <property type="match status" value="1"/>
</dbReference>
<evidence type="ECO:0000259" key="5">
    <source>
        <dbReference type="PROSITE" id="PS51747"/>
    </source>
</evidence>
<keyword evidence="2" id="KW-0479">Metal-binding</keyword>
<dbReference type="Proteomes" id="UP001284601">
    <property type="component" value="Unassembled WGS sequence"/>
</dbReference>
<reference evidence="7" key="1">
    <citation type="submission" date="2023-07" db="EMBL/GenBank/DDBJ databases">
        <title>Conexibacter stalactiti sp. nov., isolated from stalactites in a lava cave and emended description of the genus Conexibacter.</title>
        <authorList>
            <person name="Lee S.D."/>
        </authorList>
    </citation>
    <scope>NUCLEOTIDE SEQUENCE [LARGE SCALE GENOMIC DNA]</scope>
    <source>
        <strain evidence="7">KCTC 39840</strain>
    </source>
</reference>
<dbReference type="InterPro" id="IPR050202">
    <property type="entry name" value="Cyt/Deoxycyt_deaminase"/>
</dbReference>
<dbReference type="PANTHER" id="PTHR11644">
    <property type="entry name" value="CYTIDINE DEAMINASE"/>
    <property type="match status" value="1"/>
</dbReference>
<evidence type="ECO:0000256" key="3">
    <source>
        <dbReference type="ARBA" id="ARBA00022801"/>
    </source>
</evidence>
<evidence type="ECO:0000313" key="6">
    <source>
        <dbReference type="EMBL" id="MDW5596111.1"/>
    </source>
</evidence>
<evidence type="ECO:0000256" key="4">
    <source>
        <dbReference type="ARBA" id="ARBA00022833"/>
    </source>
</evidence>
<dbReference type="InterPro" id="IPR016193">
    <property type="entry name" value="Cytidine_deaminase-like"/>
</dbReference>
<dbReference type="Gene3D" id="3.40.140.10">
    <property type="entry name" value="Cytidine Deaminase, domain 2"/>
    <property type="match status" value="1"/>
</dbReference>
<evidence type="ECO:0000313" key="7">
    <source>
        <dbReference type="Proteomes" id="UP001284601"/>
    </source>
</evidence>
<organism evidence="6 7">
    <name type="scientific">Conexibacter stalactiti</name>
    <dbReference type="NCBI Taxonomy" id="1940611"/>
    <lineage>
        <taxon>Bacteria</taxon>
        <taxon>Bacillati</taxon>
        <taxon>Actinomycetota</taxon>
        <taxon>Thermoleophilia</taxon>
        <taxon>Solirubrobacterales</taxon>
        <taxon>Conexibacteraceae</taxon>
        <taxon>Conexibacter</taxon>
    </lineage>
</organism>
<dbReference type="PROSITE" id="PS51747">
    <property type="entry name" value="CYT_DCMP_DEAMINASES_2"/>
    <property type="match status" value="1"/>
</dbReference>
<keyword evidence="7" id="KW-1185">Reference proteome</keyword>
<comment type="caution">
    <text evidence="6">The sequence shown here is derived from an EMBL/GenBank/DDBJ whole genome shotgun (WGS) entry which is preliminary data.</text>
</comment>
<dbReference type="InterPro" id="IPR002125">
    <property type="entry name" value="CMP_dCMP_dom"/>
</dbReference>
<proteinExistence type="inferred from homology"/>
<dbReference type="EMBL" id="JAWSTH010000047">
    <property type="protein sequence ID" value="MDW5596111.1"/>
    <property type="molecule type" value="Genomic_DNA"/>
</dbReference>
<dbReference type="PANTHER" id="PTHR11644:SF2">
    <property type="entry name" value="CYTIDINE DEAMINASE"/>
    <property type="match status" value="1"/>
</dbReference>
<dbReference type="InterPro" id="IPR016192">
    <property type="entry name" value="APOBEC/CMP_deaminase_Zn-bd"/>
</dbReference>
<gene>
    <name evidence="6" type="ORF">R7226_17320</name>
</gene>
<evidence type="ECO:0000256" key="1">
    <source>
        <dbReference type="ARBA" id="ARBA00006576"/>
    </source>
</evidence>
<name>A0ABU4HS44_9ACTN</name>